<proteinExistence type="inferred from homology"/>
<keyword evidence="9" id="KW-0175">Coiled coil</keyword>
<accession>A0A0G0K8B0</accession>
<sequence length="866" mass="97331">MSMQQPQFTQLASETIQRAIDLASKNKNPSTEEIHLLKALADIDGVSREIIKKISDSVENVEKDLEARIDQLPIVEGSNESVSISVQLQRIMQKVVEESQKLGDSYISQEMLLWSLAENGSDEIKNILKQNKLESSIIKKEILELRGGKKVDSESKENTYKSLDKYTTDLTALAEMGKLDPVIGREEEIRRVMQVLSRRTKNNPVLVGDPGVGKTAIAEGLANRIMSGDVPESLKNKKLLSLEISSLLAGAKFRGEFEERLKTVIDEVVKAEGKVILFIDELHTIVGAGGAEGSVDASNMLKPGLARGTLRVIGATTMGEYRKYVEKDPALERRFQPIMVDEPSVDSTISILRGLKEKYEVHHGIKITDTALVAAAKLSNRYIRDRYLPDKAIDLVDEAASGLRIQMESSPSEIDILERKTRQLEIEEKALKKEGTAATKDRLKEVEAELAFQKEKLKGEKSKWQKQKKLLNNVQEFRSEVDKLKLELEKVEREVKLDRAAEIKYGKLPEVMKKLEEAEKVWNEIPEDEKLVRQEVGESDIAAVVSKWTGIPVNRLLKAETAKLKTLEEFIGRRVIGQDEVVRAVANAIRRSRLHLSETGRPVAVFMFLGPTGVGKTETAKALAEQLFSDEKAMIRIDMSEYTEAHTVARLIGSPPGYVGYDEGGQLTESVRRKPYSVILLDEIEKAHPQIFGVFLQVFDEGRLTDGKGRTVDFTNTVIIMTSNIGAEIIQLYAGDKKKESKKMETEVFDLVRSTFKPEFLNRIDQIILFESLSKEQLEKIVDNQLQRVIERLKEQEVILTVTEKAKKYLAEKGFDPIFGARPLQRLIQSEVLDKIAMLLLDKEETEEAAIIVDLRGNELVASLMN</sequence>
<evidence type="ECO:0000256" key="2">
    <source>
        <dbReference type="ARBA" id="ARBA00022737"/>
    </source>
</evidence>
<dbReference type="InterPro" id="IPR041546">
    <property type="entry name" value="ClpA/ClpB_AAA_lid"/>
</dbReference>
<dbReference type="GO" id="GO:0005737">
    <property type="term" value="C:cytoplasm"/>
    <property type="evidence" value="ECO:0007669"/>
    <property type="project" value="TreeGrafter"/>
</dbReference>
<feature type="domain" description="Cyclic nucleotide-binding" evidence="10">
    <location>
        <begin position="769"/>
        <end position="853"/>
    </location>
</feature>
<dbReference type="Gene3D" id="3.40.50.300">
    <property type="entry name" value="P-loop containing nucleotide triphosphate hydrolases"/>
    <property type="match status" value="3"/>
</dbReference>
<dbReference type="STRING" id="1618490.US90_C0001G0010"/>
<evidence type="ECO:0000259" key="10">
    <source>
        <dbReference type="PROSITE" id="PS50042"/>
    </source>
</evidence>
<organism evidence="12 13">
    <name type="scientific">Candidatus Shapirobacteria bacterium GW2011_GWE2_38_30</name>
    <dbReference type="NCBI Taxonomy" id="1618490"/>
    <lineage>
        <taxon>Bacteria</taxon>
        <taxon>Candidatus Shapironibacteriota</taxon>
    </lineage>
</organism>
<dbReference type="GO" id="GO:0005524">
    <property type="term" value="F:ATP binding"/>
    <property type="evidence" value="ECO:0007669"/>
    <property type="project" value="UniProtKB-KW"/>
</dbReference>
<evidence type="ECO:0000313" key="12">
    <source>
        <dbReference type="EMBL" id="KKQ71680.1"/>
    </source>
</evidence>
<dbReference type="Proteomes" id="UP000034406">
    <property type="component" value="Unassembled WGS sequence"/>
</dbReference>
<dbReference type="SMART" id="SM00382">
    <property type="entry name" value="AAA"/>
    <property type="match status" value="2"/>
</dbReference>
<evidence type="ECO:0000256" key="8">
    <source>
        <dbReference type="RuleBase" id="RU004432"/>
    </source>
</evidence>
<dbReference type="Pfam" id="PF00004">
    <property type="entry name" value="AAA"/>
    <property type="match status" value="1"/>
</dbReference>
<dbReference type="PATRIC" id="fig|1618490.4.peg.9"/>
<comment type="similarity">
    <text evidence="1 8">Belongs to the ClpA/ClpB family.</text>
</comment>
<dbReference type="Gene3D" id="1.10.1780.10">
    <property type="entry name" value="Clp, N-terminal domain"/>
    <property type="match status" value="1"/>
</dbReference>
<dbReference type="FunFam" id="3.40.50.300:FF:000025">
    <property type="entry name" value="ATP-dependent Clp protease subunit"/>
    <property type="match status" value="1"/>
</dbReference>
<keyword evidence="4 8" id="KW-0067">ATP-binding</keyword>
<evidence type="ECO:0000313" key="13">
    <source>
        <dbReference type="Proteomes" id="UP000034406"/>
    </source>
</evidence>
<dbReference type="SUPFAM" id="SSF81923">
    <property type="entry name" value="Double Clp-N motif"/>
    <property type="match status" value="1"/>
</dbReference>
<gene>
    <name evidence="12" type="ORF">US90_C0001G0010</name>
</gene>
<dbReference type="PANTHER" id="PTHR11638">
    <property type="entry name" value="ATP-DEPENDENT CLP PROTEASE"/>
    <property type="match status" value="1"/>
</dbReference>
<dbReference type="GO" id="GO:0016887">
    <property type="term" value="F:ATP hydrolysis activity"/>
    <property type="evidence" value="ECO:0007669"/>
    <property type="project" value="InterPro"/>
</dbReference>
<dbReference type="PROSITE" id="PS00871">
    <property type="entry name" value="CLPAB_2"/>
    <property type="match status" value="1"/>
</dbReference>
<dbReference type="InterPro" id="IPR000595">
    <property type="entry name" value="cNMP-bd_dom"/>
</dbReference>
<evidence type="ECO:0000256" key="4">
    <source>
        <dbReference type="ARBA" id="ARBA00022840"/>
    </source>
</evidence>
<feature type="coiled-coil region" evidence="9">
    <location>
        <begin position="414"/>
        <end position="501"/>
    </location>
</feature>
<dbReference type="FunFam" id="3.40.50.300:FF:000120">
    <property type="entry name" value="ATP-dependent chaperone ClpB"/>
    <property type="match status" value="1"/>
</dbReference>
<keyword evidence="3 8" id="KW-0547">Nucleotide-binding</keyword>
<dbReference type="InterPro" id="IPR003593">
    <property type="entry name" value="AAA+_ATPase"/>
</dbReference>
<keyword evidence="2 7" id="KW-0677">Repeat</keyword>
<dbReference type="InterPro" id="IPR027417">
    <property type="entry name" value="P-loop_NTPase"/>
</dbReference>
<dbReference type="PROSITE" id="PS00870">
    <property type="entry name" value="CLPAB_1"/>
    <property type="match status" value="1"/>
</dbReference>
<name>A0A0G0K8B0_9BACT</name>
<evidence type="ECO:0000259" key="11">
    <source>
        <dbReference type="PROSITE" id="PS51903"/>
    </source>
</evidence>
<dbReference type="InterPro" id="IPR050130">
    <property type="entry name" value="ClpA_ClpB"/>
</dbReference>
<evidence type="ECO:0000256" key="7">
    <source>
        <dbReference type="PROSITE-ProRule" id="PRU01251"/>
    </source>
</evidence>
<dbReference type="Gene3D" id="1.10.8.60">
    <property type="match status" value="1"/>
</dbReference>
<reference evidence="12 13" key="1">
    <citation type="journal article" date="2015" name="Nature">
        <title>rRNA introns, odd ribosomes, and small enigmatic genomes across a large radiation of phyla.</title>
        <authorList>
            <person name="Brown C.T."/>
            <person name="Hug L.A."/>
            <person name="Thomas B.C."/>
            <person name="Sharon I."/>
            <person name="Castelle C.J."/>
            <person name="Singh A."/>
            <person name="Wilkins M.J."/>
            <person name="Williams K.H."/>
            <person name="Banfield J.F."/>
        </authorList>
    </citation>
    <scope>NUCLEOTIDE SEQUENCE [LARGE SCALE GENOMIC DNA]</scope>
</reference>
<dbReference type="InterPro" id="IPR018368">
    <property type="entry name" value="ClpA/B_CS1"/>
</dbReference>
<dbReference type="Pfam" id="PF02861">
    <property type="entry name" value="Clp_N"/>
    <property type="match status" value="1"/>
</dbReference>
<evidence type="ECO:0000256" key="3">
    <source>
        <dbReference type="ARBA" id="ARBA00022741"/>
    </source>
</evidence>
<keyword evidence="5 8" id="KW-0143">Chaperone</keyword>
<dbReference type="SUPFAM" id="SSF52540">
    <property type="entry name" value="P-loop containing nucleoside triphosphate hydrolases"/>
    <property type="match status" value="2"/>
</dbReference>
<evidence type="ECO:0000256" key="1">
    <source>
        <dbReference type="ARBA" id="ARBA00008675"/>
    </source>
</evidence>
<evidence type="ECO:0000256" key="5">
    <source>
        <dbReference type="ARBA" id="ARBA00023186"/>
    </source>
</evidence>
<evidence type="ECO:0000256" key="9">
    <source>
        <dbReference type="SAM" id="Coils"/>
    </source>
</evidence>
<dbReference type="FunFam" id="3.40.50.300:FF:000010">
    <property type="entry name" value="Chaperone clpB 1, putative"/>
    <property type="match status" value="1"/>
</dbReference>
<dbReference type="PANTHER" id="PTHR11638:SF175">
    <property type="entry name" value="ATP-DEPENDENT CLP PROTEASE, ATP-BINDING SUBUNIT CLPC"/>
    <property type="match status" value="1"/>
</dbReference>
<comment type="caution">
    <text evidence="12">The sequence shown here is derived from an EMBL/GenBank/DDBJ whole genome shotgun (WGS) entry which is preliminary data.</text>
</comment>
<dbReference type="InterPro" id="IPR028299">
    <property type="entry name" value="ClpA/B_CS2"/>
</dbReference>
<dbReference type="CDD" id="cd19499">
    <property type="entry name" value="RecA-like_ClpB_Hsp104-like"/>
    <property type="match status" value="1"/>
</dbReference>
<protein>
    <submittedName>
        <fullName evidence="12">Chaperone protein clpB</fullName>
    </submittedName>
</protein>
<dbReference type="PRINTS" id="PR00300">
    <property type="entry name" value="CLPPROTEASEA"/>
</dbReference>
<dbReference type="InterPro" id="IPR003959">
    <property type="entry name" value="ATPase_AAA_core"/>
</dbReference>
<dbReference type="PROSITE" id="PS51903">
    <property type="entry name" value="CLP_R"/>
    <property type="match status" value="1"/>
</dbReference>
<dbReference type="SMART" id="SM01086">
    <property type="entry name" value="ClpB_D2-small"/>
    <property type="match status" value="1"/>
</dbReference>
<dbReference type="EMBL" id="LBUT01000001">
    <property type="protein sequence ID" value="KKQ71680.1"/>
    <property type="molecule type" value="Genomic_DNA"/>
</dbReference>
<dbReference type="InterPro" id="IPR001270">
    <property type="entry name" value="ClpA/B"/>
</dbReference>
<dbReference type="InterPro" id="IPR036628">
    <property type="entry name" value="Clp_N_dom_sf"/>
</dbReference>
<comment type="subunit">
    <text evidence="6">Homohexamer. The oligomerization is ATP-dependent.</text>
</comment>
<dbReference type="Pfam" id="PF17871">
    <property type="entry name" value="AAA_lid_9"/>
    <property type="match status" value="1"/>
</dbReference>
<evidence type="ECO:0000256" key="6">
    <source>
        <dbReference type="ARBA" id="ARBA00026057"/>
    </source>
</evidence>
<feature type="domain" description="Clp R" evidence="11">
    <location>
        <begin position="3"/>
        <end position="148"/>
    </location>
</feature>
<dbReference type="CDD" id="cd00009">
    <property type="entry name" value="AAA"/>
    <property type="match status" value="1"/>
</dbReference>
<dbReference type="AlphaFoldDB" id="A0A0G0K8B0"/>
<dbReference type="PROSITE" id="PS50042">
    <property type="entry name" value="CNMP_BINDING_3"/>
    <property type="match status" value="1"/>
</dbReference>
<dbReference type="GO" id="GO:0034605">
    <property type="term" value="P:cellular response to heat"/>
    <property type="evidence" value="ECO:0007669"/>
    <property type="project" value="TreeGrafter"/>
</dbReference>
<dbReference type="InterPro" id="IPR004176">
    <property type="entry name" value="Clp_R_N"/>
</dbReference>
<dbReference type="InterPro" id="IPR019489">
    <property type="entry name" value="Clp_ATPase_C"/>
</dbReference>
<dbReference type="Pfam" id="PF10431">
    <property type="entry name" value="ClpB_D2-small"/>
    <property type="match status" value="1"/>
</dbReference>
<dbReference type="Pfam" id="PF07724">
    <property type="entry name" value="AAA_2"/>
    <property type="match status" value="1"/>
</dbReference>